<dbReference type="InterPro" id="IPR012334">
    <property type="entry name" value="Pectin_lyas_fold"/>
</dbReference>
<proteinExistence type="predicted"/>
<reference evidence="1" key="1">
    <citation type="journal article" date="2014" name="Front. Microbiol.">
        <title>High frequency of phylogenetically diverse reductive dehalogenase-homologous genes in deep subseafloor sedimentary metagenomes.</title>
        <authorList>
            <person name="Kawai M."/>
            <person name="Futagami T."/>
            <person name="Toyoda A."/>
            <person name="Takaki Y."/>
            <person name="Nishi S."/>
            <person name="Hori S."/>
            <person name="Arai W."/>
            <person name="Tsubouchi T."/>
            <person name="Morono Y."/>
            <person name="Uchiyama I."/>
            <person name="Ito T."/>
            <person name="Fujiyama A."/>
            <person name="Inagaki F."/>
            <person name="Takami H."/>
        </authorList>
    </citation>
    <scope>NUCLEOTIDE SEQUENCE</scope>
    <source>
        <strain evidence="1">Expedition CK06-06</strain>
    </source>
</reference>
<accession>X0UTY6</accession>
<feature type="non-terminal residue" evidence="1">
    <location>
        <position position="270"/>
    </location>
</feature>
<comment type="caution">
    <text evidence="1">The sequence shown here is derived from an EMBL/GenBank/DDBJ whole genome shotgun (WGS) entry which is preliminary data.</text>
</comment>
<name>X0UTY6_9ZZZZ</name>
<dbReference type="InterPro" id="IPR011050">
    <property type="entry name" value="Pectin_lyase_fold/virulence"/>
</dbReference>
<gene>
    <name evidence="1" type="ORF">S01H1_36345</name>
</gene>
<organism evidence="1">
    <name type="scientific">marine sediment metagenome</name>
    <dbReference type="NCBI Taxonomy" id="412755"/>
    <lineage>
        <taxon>unclassified sequences</taxon>
        <taxon>metagenomes</taxon>
        <taxon>ecological metagenomes</taxon>
    </lineage>
</organism>
<sequence length="270" mass="29536">VYVESFDGTTAGLNWANTVINADPDGDPNATTFVSTNTNPTFNTYGYTLKGFTLEGPDNGSSIGASNGTSQGSAYTGCEVHNCVIRGFNYGVGSDRRAMTVQNCLIYDNIYGWRHAGTQPYTLYAYNCTITDNTYGIYAYYDPIDTYNSIVWGNTTVDYRARYMGYSSGWFDDVVIKYSDVGTYDSINVTDPNNWAWDLSDNIDADPNFVGGAGADAYKLDPNDGGSPCHDAASNDYVDNEDRDLWGSYRRMGVAVDMGAHELAGNVYPD</sequence>
<protein>
    <recommendedName>
        <fullName evidence="2">Right handed beta helix domain-containing protein</fullName>
    </recommendedName>
</protein>
<evidence type="ECO:0008006" key="2">
    <source>
        <dbReference type="Google" id="ProtNLM"/>
    </source>
</evidence>
<dbReference type="SUPFAM" id="SSF51126">
    <property type="entry name" value="Pectin lyase-like"/>
    <property type="match status" value="1"/>
</dbReference>
<evidence type="ECO:0000313" key="1">
    <source>
        <dbReference type="EMBL" id="GAG03758.1"/>
    </source>
</evidence>
<feature type="non-terminal residue" evidence="1">
    <location>
        <position position="1"/>
    </location>
</feature>
<dbReference type="EMBL" id="BARS01022766">
    <property type="protein sequence ID" value="GAG03758.1"/>
    <property type="molecule type" value="Genomic_DNA"/>
</dbReference>
<dbReference type="Gene3D" id="2.160.20.10">
    <property type="entry name" value="Single-stranded right-handed beta-helix, Pectin lyase-like"/>
    <property type="match status" value="1"/>
</dbReference>
<dbReference type="AlphaFoldDB" id="X0UTY6"/>